<proteinExistence type="predicted"/>
<keyword evidence="2" id="KW-1185">Reference proteome</keyword>
<protein>
    <submittedName>
        <fullName evidence="1">Uncharacterized protein</fullName>
    </submittedName>
</protein>
<dbReference type="Proteomes" id="UP000192328">
    <property type="component" value="Unassembled WGS sequence"/>
</dbReference>
<sequence length="343" mass="39064">MQRRIITPGPLHDGNGRLVETGYATELIKTYDRSRICTGRSRIKEWDYYAVCCDRFALALTIDHNGYMTMDSISLMDFERKSQITKSAMNLPIFAPRNLPSSSKNGSIRVTGKGYMLSFENDGISRRLTGFMNKFSGEDTIVFDLMLTDEPKESMVIVTPYKDHPEAFYYNQKINCMRVEGTITLGGREYKCDPADTFAVLDWGRGVWTYDNTWYWGSVSGLAEGKPFGFNLGYGFGDTSAASENVLVYEGKIHKLEQVQFEIPVKDGKEDYLSPWTIKDSEGRLELTFEPIMDRCMKTDLLVICSDQHQVFGRFSGKAVLDDGRELKIENLTGFAEKVRNKW</sequence>
<name>A0AC61PQS5_9FIRM</name>
<comment type="caution">
    <text evidence="1">The sequence shown here is derived from an EMBL/GenBank/DDBJ whole genome shotgun (WGS) entry which is preliminary data.</text>
</comment>
<organism evidence="1 2">
    <name type="scientific">Aristaeella lactis</name>
    <dbReference type="NCBI Taxonomy" id="3046383"/>
    <lineage>
        <taxon>Bacteria</taxon>
        <taxon>Bacillati</taxon>
        <taxon>Bacillota</taxon>
        <taxon>Clostridia</taxon>
        <taxon>Eubacteriales</taxon>
        <taxon>Aristaeellaceae</taxon>
        <taxon>Aristaeella</taxon>
    </lineage>
</organism>
<evidence type="ECO:0000313" key="2">
    <source>
        <dbReference type="Proteomes" id="UP000192328"/>
    </source>
</evidence>
<gene>
    <name evidence="1" type="ORF">SAMN06297397_0075</name>
</gene>
<evidence type="ECO:0000313" key="1">
    <source>
        <dbReference type="EMBL" id="SMC93031.1"/>
    </source>
</evidence>
<reference evidence="1" key="1">
    <citation type="submission" date="2017-04" db="EMBL/GenBank/DDBJ databases">
        <authorList>
            <person name="Varghese N."/>
            <person name="Submissions S."/>
        </authorList>
    </citation>
    <scope>NUCLEOTIDE SEQUENCE</scope>
    <source>
        <strain evidence="1">WTE2008</strain>
    </source>
</reference>
<accession>A0AC61PQS5</accession>
<dbReference type="EMBL" id="FWXZ01000010">
    <property type="protein sequence ID" value="SMC93031.1"/>
    <property type="molecule type" value="Genomic_DNA"/>
</dbReference>